<evidence type="ECO:0000313" key="10">
    <source>
        <dbReference type="Proteomes" id="UP000199318"/>
    </source>
</evidence>
<dbReference type="HAMAP" id="MF_01114">
    <property type="entry name" value="RecX"/>
    <property type="match status" value="1"/>
</dbReference>
<dbReference type="Pfam" id="PF21981">
    <property type="entry name" value="RecX_HTH3"/>
    <property type="match status" value="2"/>
</dbReference>
<name>A0A1H9WQF9_9BACI</name>
<dbReference type="Pfam" id="PF02631">
    <property type="entry name" value="RecX_HTH2"/>
    <property type="match status" value="1"/>
</dbReference>
<dbReference type="InterPro" id="IPR053925">
    <property type="entry name" value="RecX_HTH_3rd"/>
</dbReference>
<evidence type="ECO:0000256" key="3">
    <source>
        <dbReference type="ARBA" id="ARBA00018111"/>
    </source>
</evidence>
<dbReference type="PANTHER" id="PTHR33602:SF1">
    <property type="entry name" value="REGULATORY PROTEIN RECX FAMILY PROTEIN"/>
    <property type="match status" value="1"/>
</dbReference>
<evidence type="ECO:0000259" key="7">
    <source>
        <dbReference type="Pfam" id="PF21981"/>
    </source>
</evidence>
<keyword evidence="10" id="KW-1185">Reference proteome</keyword>
<evidence type="ECO:0000256" key="5">
    <source>
        <dbReference type="HAMAP-Rule" id="MF_01114"/>
    </source>
</evidence>
<gene>
    <name evidence="5" type="primary">recX</name>
    <name evidence="9" type="ORF">SAMN05444126_1432</name>
</gene>
<protein>
    <recommendedName>
        <fullName evidence="3 5">Regulatory protein RecX</fullName>
    </recommendedName>
</protein>
<feature type="domain" description="RecX second three-helical" evidence="6">
    <location>
        <begin position="112"/>
        <end position="153"/>
    </location>
</feature>
<organism evidence="9 10">
    <name type="scientific">Salisediminibacterium halotolerans</name>
    <dbReference type="NCBI Taxonomy" id="517425"/>
    <lineage>
        <taxon>Bacteria</taxon>
        <taxon>Bacillati</taxon>
        <taxon>Bacillota</taxon>
        <taxon>Bacilli</taxon>
        <taxon>Bacillales</taxon>
        <taxon>Bacillaceae</taxon>
        <taxon>Salisediminibacterium</taxon>
    </lineage>
</organism>
<evidence type="ECO:0000259" key="6">
    <source>
        <dbReference type="Pfam" id="PF02631"/>
    </source>
</evidence>
<sequence length="272" mass="31849">MPVISKITAAKKTAGRYHIYLDRSGNDEYSFSVSEDLLVREQLLKGKELTETEVSELKKQDEIDRAYQNAVNYISYRMRSVHEVRSYLADREVPEKEIDSIIVSLSERGFLDDESFAFSYVRTKRDTAKKGPSLIARELKEKGVDAALIERALQEYPYEMQLDDAIRFAEKKQTAYQKESKRKREEKLMQFLMQKGYSTEVAKEAVAEANLENDEETEFAALQAAAEKVWHKQRNKERWEKKQKVKQHLYGKGFPGELIQRWIEEKEETEEN</sequence>
<dbReference type="InterPro" id="IPR036388">
    <property type="entry name" value="WH-like_DNA-bd_sf"/>
</dbReference>
<evidence type="ECO:0000256" key="1">
    <source>
        <dbReference type="ARBA" id="ARBA00004496"/>
    </source>
</evidence>
<comment type="caution">
    <text evidence="9">The sequence shown here is derived from an EMBL/GenBank/DDBJ whole genome shotgun (WGS) entry which is preliminary data.</text>
</comment>
<evidence type="ECO:0000313" key="9">
    <source>
        <dbReference type="EMBL" id="SES36105.1"/>
    </source>
</evidence>
<comment type="similarity">
    <text evidence="2 5">Belongs to the RecX family.</text>
</comment>
<feature type="domain" description="RecX third three-helical" evidence="7">
    <location>
        <begin position="216"/>
        <end position="263"/>
    </location>
</feature>
<dbReference type="PANTHER" id="PTHR33602">
    <property type="entry name" value="REGULATORY PROTEIN RECX FAMILY PROTEIN"/>
    <property type="match status" value="1"/>
</dbReference>
<proteinExistence type="inferred from homology"/>
<reference evidence="10" key="1">
    <citation type="submission" date="2016-10" db="EMBL/GenBank/DDBJ databases">
        <authorList>
            <person name="de Groot N.N."/>
        </authorList>
    </citation>
    <scope>NUCLEOTIDE SEQUENCE [LARGE SCALE GENOMIC DNA]</scope>
    <source>
        <strain evidence="10">10nlg</strain>
    </source>
</reference>
<dbReference type="InterPro" id="IPR053924">
    <property type="entry name" value="RecX_HTH_2nd"/>
</dbReference>
<accession>A0A1H9WQF9</accession>
<evidence type="ECO:0000256" key="2">
    <source>
        <dbReference type="ARBA" id="ARBA00009695"/>
    </source>
</evidence>
<dbReference type="EMBL" id="FOGV01000043">
    <property type="protein sequence ID" value="SES36105.1"/>
    <property type="molecule type" value="Genomic_DNA"/>
</dbReference>
<comment type="function">
    <text evidence="5">Modulates RecA activity.</text>
</comment>
<comment type="subcellular location">
    <subcellularLocation>
        <location evidence="1 5">Cytoplasm</location>
    </subcellularLocation>
</comment>
<dbReference type="AlphaFoldDB" id="A0A1H9WQF9"/>
<evidence type="ECO:0000259" key="8">
    <source>
        <dbReference type="Pfam" id="PF21982"/>
    </source>
</evidence>
<feature type="domain" description="RecX third three-helical" evidence="7">
    <location>
        <begin position="161"/>
        <end position="206"/>
    </location>
</feature>
<feature type="domain" description="RecX first three-helical" evidence="8">
    <location>
        <begin position="66"/>
        <end position="102"/>
    </location>
</feature>
<evidence type="ECO:0000256" key="4">
    <source>
        <dbReference type="ARBA" id="ARBA00022490"/>
    </source>
</evidence>
<dbReference type="NCBIfam" id="NF010733">
    <property type="entry name" value="PRK14135.1"/>
    <property type="match status" value="1"/>
</dbReference>
<dbReference type="RefSeq" id="WP_177169769.1">
    <property type="nucleotide sequence ID" value="NZ_FOGV01000043.1"/>
</dbReference>
<dbReference type="InterPro" id="IPR003783">
    <property type="entry name" value="Regulatory_RecX"/>
</dbReference>
<dbReference type="GO" id="GO:0005737">
    <property type="term" value="C:cytoplasm"/>
    <property type="evidence" value="ECO:0007669"/>
    <property type="project" value="UniProtKB-SubCell"/>
</dbReference>
<dbReference type="GO" id="GO:0006282">
    <property type="term" value="P:regulation of DNA repair"/>
    <property type="evidence" value="ECO:0007669"/>
    <property type="project" value="UniProtKB-UniRule"/>
</dbReference>
<dbReference type="Proteomes" id="UP000199318">
    <property type="component" value="Unassembled WGS sequence"/>
</dbReference>
<dbReference type="STRING" id="1464123.SAMN05444126_1432"/>
<dbReference type="Gene3D" id="1.10.10.10">
    <property type="entry name" value="Winged helix-like DNA-binding domain superfamily/Winged helix DNA-binding domain"/>
    <property type="match status" value="4"/>
</dbReference>
<keyword evidence="4 5" id="KW-0963">Cytoplasm</keyword>
<dbReference type="InterPro" id="IPR053926">
    <property type="entry name" value="RecX_HTH_1st"/>
</dbReference>
<dbReference type="Pfam" id="PF21982">
    <property type="entry name" value="RecX_HTH1"/>
    <property type="match status" value="1"/>
</dbReference>